<organism evidence="4 5">
    <name type="scientific">Sphingomonas naphthae</name>
    <dbReference type="NCBI Taxonomy" id="1813468"/>
    <lineage>
        <taxon>Bacteria</taxon>
        <taxon>Pseudomonadati</taxon>
        <taxon>Pseudomonadota</taxon>
        <taxon>Alphaproteobacteria</taxon>
        <taxon>Sphingomonadales</taxon>
        <taxon>Sphingomonadaceae</taxon>
        <taxon>Sphingomonas</taxon>
    </lineage>
</organism>
<name>A0ABY7TQ44_9SPHN</name>
<dbReference type="Gene3D" id="3.50.50.60">
    <property type="entry name" value="FAD/NAD(P)-binding domain"/>
    <property type="match status" value="1"/>
</dbReference>
<keyword evidence="2 4" id="KW-0503">Monooxygenase</keyword>
<evidence type="ECO:0000313" key="4">
    <source>
        <dbReference type="EMBL" id="WCT74757.1"/>
    </source>
</evidence>
<dbReference type="Pfam" id="PF01494">
    <property type="entry name" value="FAD_binding_3"/>
    <property type="match status" value="1"/>
</dbReference>
<dbReference type="PANTHER" id="PTHR13789:SF309">
    <property type="entry name" value="PUTATIVE (AFU_ORTHOLOGUE AFUA_6G14510)-RELATED"/>
    <property type="match status" value="1"/>
</dbReference>
<dbReference type="Proteomes" id="UP001220395">
    <property type="component" value="Chromosome"/>
</dbReference>
<evidence type="ECO:0000313" key="5">
    <source>
        <dbReference type="Proteomes" id="UP001220395"/>
    </source>
</evidence>
<dbReference type="EMBL" id="CP117411">
    <property type="protein sequence ID" value="WCT74757.1"/>
    <property type="molecule type" value="Genomic_DNA"/>
</dbReference>
<keyword evidence="1" id="KW-0560">Oxidoreductase</keyword>
<evidence type="ECO:0000256" key="2">
    <source>
        <dbReference type="ARBA" id="ARBA00023033"/>
    </source>
</evidence>
<sequence>MSIKPRIAVIGAGLGGVTCAILLQKMGHDVVIYEQAPRLARIGAGIGLGPNVLKVMREAGVMDQMMDIGIVHQSSYSRVWDTGEILWNRRDNDWAEKYGLPPLTMHRGDMLTVLSRALKPGTIVFNKQLLDIGTRMGETQLLFTDQTEYEADIVIGADGVNSKVREILLGYEPPIYTGFVAYRSIYPSSLLGDFKVSSDAAKWWSDDRHPAQEDRHFIIYYLTKQRDEIYFVTGSPAPDWPGGVSSIPATKKEIKECYEGFHDEVQRVIDAAPAASKWPLLERNPLPLWSRDNIVVLGDACHPMKPHMGQGAGMAIEDAAILARCIDAASGNFTAAFRRYRANRIERTSRVQRESHENVWMKHPTDPSWVYGYDATTIDLVSEDTLVD</sequence>
<dbReference type="InterPro" id="IPR050493">
    <property type="entry name" value="FAD-dep_Monooxygenase_BioMet"/>
</dbReference>
<dbReference type="PANTHER" id="PTHR13789">
    <property type="entry name" value="MONOOXYGENASE"/>
    <property type="match status" value="1"/>
</dbReference>
<dbReference type="SUPFAM" id="SSF54373">
    <property type="entry name" value="FAD-linked reductases, C-terminal domain"/>
    <property type="match status" value="1"/>
</dbReference>
<dbReference type="GO" id="GO:0004497">
    <property type="term" value="F:monooxygenase activity"/>
    <property type="evidence" value="ECO:0007669"/>
    <property type="project" value="UniProtKB-KW"/>
</dbReference>
<accession>A0ABY7TQ44</accession>
<evidence type="ECO:0000256" key="1">
    <source>
        <dbReference type="ARBA" id="ARBA00023002"/>
    </source>
</evidence>
<evidence type="ECO:0000259" key="3">
    <source>
        <dbReference type="Pfam" id="PF01494"/>
    </source>
</evidence>
<keyword evidence="5" id="KW-1185">Reference proteome</keyword>
<dbReference type="InterPro" id="IPR036188">
    <property type="entry name" value="FAD/NAD-bd_sf"/>
</dbReference>
<dbReference type="InterPro" id="IPR002938">
    <property type="entry name" value="FAD-bd"/>
</dbReference>
<protein>
    <submittedName>
        <fullName evidence="4">FAD-dependent monooxygenase</fullName>
    </submittedName>
</protein>
<reference evidence="4 5" key="1">
    <citation type="submission" date="2023-02" db="EMBL/GenBank/DDBJ databases">
        <title>Genome sequence of Sphingomonas naphthae.</title>
        <authorList>
            <person name="Kim S."/>
            <person name="Heo J."/>
            <person name="Kwon S.-W."/>
        </authorList>
    </citation>
    <scope>NUCLEOTIDE SEQUENCE [LARGE SCALE GENOMIC DNA]</scope>
    <source>
        <strain evidence="4 5">KACC 18716</strain>
    </source>
</reference>
<dbReference type="PRINTS" id="PR00420">
    <property type="entry name" value="RNGMNOXGNASE"/>
</dbReference>
<gene>
    <name evidence="4" type="ORF">PQ455_05905</name>
</gene>
<dbReference type="RefSeq" id="WP_273690081.1">
    <property type="nucleotide sequence ID" value="NZ_CP117411.1"/>
</dbReference>
<dbReference type="SUPFAM" id="SSF51905">
    <property type="entry name" value="FAD/NAD(P)-binding domain"/>
    <property type="match status" value="1"/>
</dbReference>
<feature type="domain" description="FAD-binding" evidence="3">
    <location>
        <begin position="7"/>
        <end position="328"/>
    </location>
</feature>
<proteinExistence type="predicted"/>